<dbReference type="Proteomes" id="UP000007796">
    <property type="component" value="Unassembled WGS sequence"/>
</dbReference>
<dbReference type="RefSeq" id="XP_014171397.1">
    <property type="nucleotide sequence ID" value="XM_014315922.1"/>
</dbReference>
<dbReference type="GeneID" id="25978257"/>
<feature type="compositionally biased region" description="Basic residues" evidence="1">
    <location>
        <begin position="358"/>
        <end position="378"/>
    </location>
</feature>
<gene>
    <name evidence="2" type="ORF">CMQ_4986</name>
</gene>
<feature type="compositionally biased region" description="Low complexity" evidence="1">
    <location>
        <begin position="1"/>
        <end position="36"/>
    </location>
</feature>
<dbReference type="EMBL" id="GL629787">
    <property type="protein sequence ID" value="EFX01915.1"/>
    <property type="molecule type" value="Genomic_DNA"/>
</dbReference>
<protein>
    <submittedName>
        <fullName evidence="2">Uncharacterized protein</fullName>
    </submittedName>
</protein>
<organism evidence="3">
    <name type="scientific">Grosmannia clavigera (strain kw1407 / UAMH 11150)</name>
    <name type="common">Blue stain fungus</name>
    <name type="synonym">Graphiocladiella clavigera</name>
    <dbReference type="NCBI Taxonomy" id="655863"/>
    <lineage>
        <taxon>Eukaryota</taxon>
        <taxon>Fungi</taxon>
        <taxon>Dikarya</taxon>
        <taxon>Ascomycota</taxon>
        <taxon>Pezizomycotina</taxon>
        <taxon>Sordariomycetes</taxon>
        <taxon>Sordariomycetidae</taxon>
        <taxon>Ophiostomatales</taxon>
        <taxon>Ophiostomataceae</taxon>
        <taxon>Leptographium</taxon>
    </lineage>
</organism>
<sequence>MAEQPDQQPVQGPDQQAGQQANEQPVRQPVQQPSPQGGIRQAIHHAVQEAVQRAVLCAVEEAVRSLGQEDLGGQQLGYENYADWYYNNQQYAQQYAGGQYAEGGAGFDQAAVDEVVADPSMEEPLRKNRKTCDRRGCQGCNSADCKRRSLRWHKPGPHWCDGKGWGGKIWGVTRKPSDKDIRHWDMVFDPKLTREETKAIRIAEHFRIPDNASSSRGGEKGSVGGSSSGASKGKAVSRGRPRSQPSESSDNRRRRDDKGTLRSGSWERVSPTEAARRDRMHANVQMSGAAAPGSDASQLRSAAAAPTVLRSTVEDVAAQFDDSYYLDWLAMRRSISNPPSVRGQRTKAADTASDLKDGRKHHDSCNGRHSRRHGRRNS</sequence>
<feature type="compositionally biased region" description="Basic and acidic residues" evidence="1">
    <location>
        <begin position="249"/>
        <end position="260"/>
    </location>
</feature>
<dbReference type="OrthoDB" id="5245612at2759"/>
<accession>F0XK38</accession>
<name>F0XK38_GROCL</name>
<evidence type="ECO:0000313" key="2">
    <source>
        <dbReference type="EMBL" id="EFX01915.1"/>
    </source>
</evidence>
<dbReference type="AlphaFoldDB" id="F0XK38"/>
<dbReference type="InParanoid" id="F0XK38"/>
<proteinExistence type="predicted"/>
<evidence type="ECO:0000313" key="3">
    <source>
        <dbReference type="Proteomes" id="UP000007796"/>
    </source>
</evidence>
<evidence type="ECO:0000256" key="1">
    <source>
        <dbReference type="SAM" id="MobiDB-lite"/>
    </source>
</evidence>
<feature type="region of interest" description="Disordered" evidence="1">
    <location>
        <begin position="1"/>
        <end position="41"/>
    </location>
</feature>
<dbReference type="eggNOG" id="ENOG502REHJ">
    <property type="taxonomic scope" value="Eukaryota"/>
</dbReference>
<reference evidence="2 3" key="1">
    <citation type="journal article" date="2011" name="Proc. Natl. Acad. Sci. U.S.A.">
        <title>Genome and transcriptome analyses of the mountain pine beetle-fungal symbiont Grosmannia clavigera, a lodgepole pine pathogen.</title>
        <authorList>
            <person name="DiGuistini S."/>
            <person name="Wang Y."/>
            <person name="Liao N.Y."/>
            <person name="Taylor G."/>
            <person name="Tanguay P."/>
            <person name="Feau N."/>
            <person name="Henrissat B."/>
            <person name="Chan S.K."/>
            <person name="Hesse-Orce U."/>
            <person name="Alamouti S.M."/>
            <person name="Tsui C.K.M."/>
            <person name="Docking R.T."/>
            <person name="Levasseur A."/>
            <person name="Haridas S."/>
            <person name="Robertson G."/>
            <person name="Birol I."/>
            <person name="Holt R.A."/>
            <person name="Marra M.A."/>
            <person name="Hamelin R.C."/>
            <person name="Hirst M."/>
            <person name="Jones S.J.M."/>
            <person name="Bohlmann J."/>
            <person name="Breuil C."/>
        </authorList>
    </citation>
    <scope>NUCLEOTIDE SEQUENCE [LARGE SCALE GENOMIC DNA]</scope>
    <source>
        <strain evidence="3">kw1407 / UAMH 11150</strain>
    </source>
</reference>
<keyword evidence="3" id="KW-1185">Reference proteome</keyword>
<feature type="region of interest" description="Disordered" evidence="1">
    <location>
        <begin position="334"/>
        <end position="378"/>
    </location>
</feature>
<feature type="region of interest" description="Disordered" evidence="1">
    <location>
        <begin position="209"/>
        <end position="278"/>
    </location>
</feature>
<dbReference type="HOGENOM" id="CLU_731692_0_0_1"/>